<dbReference type="RefSeq" id="WP_181473432.1">
    <property type="nucleotide sequence ID" value="NZ_JACEFG010000003.1"/>
</dbReference>
<feature type="domain" description="N-acetyltransferase" evidence="1">
    <location>
        <begin position="10"/>
        <end position="176"/>
    </location>
</feature>
<keyword evidence="2" id="KW-0808">Transferase</keyword>
<dbReference type="GO" id="GO:1990189">
    <property type="term" value="F:protein N-terminal-serine acetyltransferase activity"/>
    <property type="evidence" value="ECO:0007669"/>
    <property type="project" value="TreeGrafter"/>
</dbReference>
<evidence type="ECO:0000313" key="3">
    <source>
        <dbReference type="Proteomes" id="UP000571017"/>
    </source>
</evidence>
<organism evidence="2 3">
    <name type="scientific">Halobacillus locisalis</name>
    <dbReference type="NCBI Taxonomy" id="220753"/>
    <lineage>
        <taxon>Bacteria</taxon>
        <taxon>Bacillati</taxon>
        <taxon>Bacillota</taxon>
        <taxon>Bacilli</taxon>
        <taxon>Bacillales</taxon>
        <taxon>Bacillaceae</taxon>
        <taxon>Halobacillus</taxon>
    </lineage>
</organism>
<dbReference type="GO" id="GO:0005737">
    <property type="term" value="C:cytoplasm"/>
    <property type="evidence" value="ECO:0007669"/>
    <property type="project" value="TreeGrafter"/>
</dbReference>
<reference evidence="2 3" key="1">
    <citation type="journal article" date="2004" name="Extremophiles">
        <title>Halobacillus locisalis sp. nov., a halophilic bacterium isolated from a marine solar saltern of the Yellow Sea in Korea.</title>
        <authorList>
            <person name="Yoon J.H."/>
            <person name="Kang K.H."/>
            <person name="Oh T.K."/>
            <person name="Park Y.H."/>
        </authorList>
    </citation>
    <scope>NUCLEOTIDE SEQUENCE [LARGE SCALE GENOMIC DNA]</scope>
    <source>
        <strain evidence="2 3">KCTC 3788</strain>
    </source>
</reference>
<dbReference type="PANTHER" id="PTHR43441">
    <property type="entry name" value="RIBOSOMAL-PROTEIN-SERINE ACETYLTRANSFERASE"/>
    <property type="match status" value="1"/>
</dbReference>
<dbReference type="EMBL" id="JACEFG010000003">
    <property type="protein sequence ID" value="MBA2176411.1"/>
    <property type="molecule type" value="Genomic_DNA"/>
</dbReference>
<dbReference type="InterPro" id="IPR051908">
    <property type="entry name" value="Ribosomal_N-acetyltransferase"/>
</dbReference>
<dbReference type="AlphaFoldDB" id="A0A838CWX1"/>
<evidence type="ECO:0000259" key="1">
    <source>
        <dbReference type="PROSITE" id="PS51186"/>
    </source>
</evidence>
<accession>A0A838CWX1</accession>
<dbReference type="Gene3D" id="3.40.630.30">
    <property type="match status" value="1"/>
</dbReference>
<protein>
    <submittedName>
        <fullName evidence="2">GNAT family N-acetyltransferase</fullName>
    </submittedName>
</protein>
<dbReference type="GO" id="GO:0008999">
    <property type="term" value="F:protein-N-terminal-alanine acetyltransferase activity"/>
    <property type="evidence" value="ECO:0007669"/>
    <property type="project" value="TreeGrafter"/>
</dbReference>
<gene>
    <name evidence="2" type="ORF">H0266_16050</name>
</gene>
<dbReference type="PROSITE" id="PS51186">
    <property type="entry name" value="GNAT"/>
    <property type="match status" value="1"/>
</dbReference>
<sequence length="184" mass="21190">MFVHKIDEELSIKLIGLEDAEELFALADESREHLATWLPWINFTKSPEDTKQFIQSAMKRYGEADGLTVCILYKGAIAGTIDLHAIDWKNRKTSIGYWMGAKYKGKGLLTRSCQALFTYAFRDLGLNRIEIRADVRNTKSWAVPERLGFEKEGVIREAAMLYDEPSDHVVYGMLEKDWQDHKEN</sequence>
<evidence type="ECO:0000313" key="2">
    <source>
        <dbReference type="EMBL" id="MBA2176411.1"/>
    </source>
</evidence>
<proteinExistence type="predicted"/>
<dbReference type="PANTHER" id="PTHR43441:SF12">
    <property type="entry name" value="RIBOSOMAL N-ACETYLTRANSFERASE YDAF-RELATED"/>
    <property type="match status" value="1"/>
</dbReference>
<name>A0A838CWX1_9BACI</name>
<keyword evidence="3" id="KW-1185">Reference proteome</keyword>
<dbReference type="Pfam" id="PF13302">
    <property type="entry name" value="Acetyltransf_3"/>
    <property type="match status" value="1"/>
</dbReference>
<dbReference type="InterPro" id="IPR016181">
    <property type="entry name" value="Acyl_CoA_acyltransferase"/>
</dbReference>
<dbReference type="SUPFAM" id="SSF55729">
    <property type="entry name" value="Acyl-CoA N-acyltransferases (Nat)"/>
    <property type="match status" value="1"/>
</dbReference>
<dbReference type="Proteomes" id="UP000571017">
    <property type="component" value="Unassembled WGS sequence"/>
</dbReference>
<comment type="caution">
    <text evidence="2">The sequence shown here is derived from an EMBL/GenBank/DDBJ whole genome shotgun (WGS) entry which is preliminary data.</text>
</comment>
<dbReference type="InterPro" id="IPR000182">
    <property type="entry name" value="GNAT_dom"/>
</dbReference>